<comment type="caution">
    <text evidence="2">The sequence shown here is derived from an EMBL/GenBank/DDBJ whole genome shotgun (WGS) entry which is preliminary data.</text>
</comment>
<dbReference type="EMBL" id="JAFBMS010000002">
    <property type="protein sequence ID" value="KAG9354669.1"/>
    <property type="molecule type" value="Genomic_DNA"/>
</dbReference>
<feature type="region of interest" description="Disordered" evidence="1">
    <location>
        <begin position="1"/>
        <end position="50"/>
    </location>
</feature>
<dbReference type="AlphaFoldDB" id="A0A8T2PTK7"/>
<proteinExistence type="predicted"/>
<evidence type="ECO:0000313" key="2">
    <source>
        <dbReference type="EMBL" id="KAG9354669.1"/>
    </source>
</evidence>
<keyword evidence="3" id="KW-1185">Reference proteome</keyword>
<organism evidence="2 3">
    <name type="scientific">Albula glossodonta</name>
    <name type="common">roundjaw bonefish</name>
    <dbReference type="NCBI Taxonomy" id="121402"/>
    <lineage>
        <taxon>Eukaryota</taxon>
        <taxon>Metazoa</taxon>
        <taxon>Chordata</taxon>
        <taxon>Craniata</taxon>
        <taxon>Vertebrata</taxon>
        <taxon>Euteleostomi</taxon>
        <taxon>Actinopterygii</taxon>
        <taxon>Neopterygii</taxon>
        <taxon>Teleostei</taxon>
        <taxon>Albuliformes</taxon>
        <taxon>Albulidae</taxon>
        <taxon>Albula</taxon>
    </lineage>
</organism>
<gene>
    <name evidence="2" type="ORF">JZ751_001382</name>
</gene>
<feature type="compositionally biased region" description="Basic and acidic residues" evidence="1">
    <location>
        <begin position="31"/>
        <end position="41"/>
    </location>
</feature>
<sequence>MAQGSQSPERKKRKQQDHEDMGSREKKRRKSNEDKRQERNRGRTMKSTDPFRAIKEVAAFDCLKDVGGDLRLGREDVNLKDGAQAWDRGRSRAVLTASASAFSRELRPPATTDSSTATQRCLSGKLGAMKYMDWPGQQVVWGCDSSFSTKEFEKEKRRDKEFYSEAHERCGAAQWSLYIGGRATM</sequence>
<evidence type="ECO:0000256" key="1">
    <source>
        <dbReference type="SAM" id="MobiDB-lite"/>
    </source>
</evidence>
<name>A0A8T2PTK7_9TELE</name>
<reference evidence="2" key="1">
    <citation type="thesis" date="2021" institute="BYU ScholarsArchive" country="Provo, UT, USA">
        <title>Applications of and Algorithms for Genome Assembly and Genomic Analyses with an Emphasis on Marine Teleosts.</title>
        <authorList>
            <person name="Pickett B.D."/>
        </authorList>
    </citation>
    <scope>NUCLEOTIDE SEQUENCE</scope>
    <source>
        <strain evidence="2">HI-2016</strain>
    </source>
</reference>
<evidence type="ECO:0000313" key="3">
    <source>
        <dbReference type="Proteomes" id="UP000824540"/>
    </source>
</evidence>
<dbReference type="Proteomes" id="UP000824540">
    <property type="component" value="Unassembled WGS sequence"/>
</dbReference>
<protein>
    <submittedName>
        <fullName evidence="2">Uncharacterized protein</fullName>
    </submittedName>
</protein>
<accession>A0A8T2PTK7</accession>